<gene>
    <name evidence="8" type="ORF">CAMP_LOCUS17761</name>
</gene>
<dbReference type="GO" id="GO:0003677">
    <property type="term" value="F:DNA binding"/>
    <property type="evidence" value="ECO:0007669"/>
    <property type="project" value="UniProtKB-KW"/>
</dbReference>
<comment type="function">
    <text evidence="6">Component of the sequence-specific heterotrimeric transcription factor (NF-Y) which specifically recognizes a 5'-CCAAT-3' box motif found in the promoters of its target genes.</text>
</comment>
<comment type="caution">
    <text evidence="8">The sequence shown here is derived from an EMBL/GenBank/DDBJ whole genome shotgun (WGS) entry which is preliminary data.</text>
</comment>
<name>A0A9P1N8J6_9PELO</name>
<feature type="compositionally biased region" description="Polar residues" evidence="7">
    <location>
        <begin position="342"/>
        <end position="352"/>
    </location>
</feature>
<evidence type="ECO:0000313" key="9">
    <source>
        <dbReference type="Proteomes" id="UP001152747"/>
    </source>
</evidence>
<dbReference type="EMBL" id="CANHGI010000006">
    <property type="protein sequence ID" value="CAI5455124.1"/>
    <property type="molecule type" value="Genomic_DNA"/>
</dbReference>
<feature type="compositionally biased region" description="Polar residues" evidence="7">
    <location>
        <begin position="45"/>
        <end position="54"/>
    </location>
</feature>
<reference evidence="8" key="1">
    <citation type="submission" date="2022-11" db="EMBL/GenBank/DDBJ databases">
        <authorList>
            <person name="Kikuchi T."/>
        </authorList>
    </citation>
    <scope>NUCLEOTIDE SEQUENCE</scope>
    <source>
        <strain evidence="8">PS1010</strain>
    </source>
</reference>
<dbReference type="GO" id="GO:0005634">
    <property type="term" value="C:nucleus"/>
    <property type="evidence" value="ECO:0007669"/>
    <property type="project" value="UniProtKB-SubCell"/>
</dbReference>
<proteinExistence type="inferred from homology"/>
<feature type="region of interest" description="Disordered" evidence="7">
    <location>
        <begin position="66"/>
        <end position="146"/>
    </location>
</feature>
<comment type="subunit">
    <text evidence="6">Heterotrimer.</text>
</comment>
<keyword evidence="3 6" id="KW-0238">DNA-binding</keyword>
<protein>
    <recommendedName>
        <fullName evidence="6">Nuclear transcription factor Y subunit</fullName>
    </recommendedName>
</protein>
<dbReference type="SMART" id="SM00521">
    <property type="entry name" value="CBF"/>
    <property type="match status" value="1"/>
</dbReference>
<feature type="compositionally biased region" description="Basic and acidic residues" evidence="7">
    <location>
        <begin position="309"/>
        <end position="320"/>
    </location>
</feature>
<evidence type="ECO:0000256" key="2">
    <source>
        <dbReference type="ARBA" id="ARBA00023015"/>
    </source>
</evidence>
<comment type="subcellular location">
    <subcellularLocation>
        <location evidence="1 6">Nucleus</location>
    </subcellularLocation>
</comment>
<dbReference type="Gene3D" id="6.10.250.2430">
    <property type="match status" value="1"/>
</dbReference>
<dbReference type="PRINTS" id="PR00616">
    <property type="entry name" value="CCAATSUBUNTB"/>
</dbReference>
<evidence type="ECO:0000256" key="6">
    <source>
        <dbReference type="RuleBase" id="RU367155"/>
    </source>
</evidence>
<organism evidence="8 9">
    <name type="scientific">Caenorhabditis angaria</name>
    <dbReference type="NCBI Taxonomy" id="860376"/>
    <lineage>
        <taxon>Eukaryota</taxon>
        <taxon>Metazoa</taxon>
        <taxon>Ecdysozoa</taxon>
        <taxon>Nematoda</taxon>
        <taxon>Chromadorea</taxon>
        <taxon>Rhabditida</taxon>
        <taxon>Rhabditina</taxon>
        <taxon>Rhabditomorpha</taxon>
        <taxon>Rhabditoidea</taxon>
        <taxon>Rhabditidae</taxon>
        <taxon>Peloderinae</taxon>
        <taxon>Caenorhabditis</taxon>
    </lineage>
</organism>
<evidence type="ECO:0000256" key="1">
    <source>
        <dbReference type="ARBA" id="ARBA00004123"/>
    </source>
</evidence>
<evidence type="ECO:0000256" key="5">
    <source>
        <dbReference type="ARBA" id="ARBA00023242"/>
    </source>
</evidence>
<dbReference type="Proteomes" id="UP001152747">
    <property type="component" value="Unassembled WGS sequence"/>
</dbReference>
<dbReference type="PANTHER" id="PTHR12632">
    <property type="entry name" value="TRANSCRIPTION FACTOR NF-Y ALPHA-RELATED"/>
    <property type="match status" value="1"/>
</dbReference>
<feature type="region of interest" description="Disordered" evidence="7">
    <location>
        <begin position="1"/>
        <end position="54"/>
    </location>
</feature>
<feature type="compositionally biased region" description="Polar residues" evidence="7">
    <location>
        <begin position="105"/>
        <end position="130"/>
    </location>
</feature>
<dbReference type="PROSITE" id="PS51152">
    <property type="entry name" value="NFYA_HAP2_2"/>
    <property type="match status" value="1"/>
</dbReference>
<accession>A0A9P1N8J6</accession>
<feature type="compositionally biased region" description="Basic and acidic residues" evidence="7">
    <location>
        <begin position="327"/>
        <end position="336"/>
    </location>
</feature>
<dbReference type="OrthoDB" id="1097733at2759"/>
<dbReference type="InterPro" id="IPR001289">
    <property type="entry name" value="NFYA"/>
</dbReference>
<dbReference type="Pfam" id="PF02045">
    <property type="entry name" value="CBFB_NFYA"/>
    <property type="match status" value="1"/>
</dbReference>
<dbReference type="GO" id="GO:0003700">
    <property type="term" value="F:DNA-binding transcription factor activity"/>
    <property type="evidence" value="ECO:0007669"/>
    <property type="project" value="UniProtKB-UniRule"/>
</dbReference>
<sequence length="398" mass="44643">MLMNKSKTHNGPAKSLPPPTFRFMPLDAKDLPPASSAPKPDRLSNFGSKNINGTYWNYDKEHGKLIDSLRSTPNNGTLLKQHPSTSTTPPKPLSHTEKKRASFEANRTQGSESVQPKKSRSLPQQTSTEYQPLPPTPNSEPEQNVNTKWTAFGCTVGGEKIEIPSDCQVFRMVHPGADGISREFVIPMPQGSSIADVLMALPDNFLSYFNHPIDSTTSARESMRVVEPEPEPEPQPQSQHPSMWIEQECAQISNNDNDTEQPIIVNPKQYYRIMKRRRTRQMLEEAGRLPKARAKYLHESRHQHAMSRARGEDGRFDSHSMFRKNPKPAEPEKDSANENEPDTSTKPSTSYVPIQPAPKFKNLKKIPSDNYSCMIPNEQKTVIETSSADGQSSTLTVL</sequence>
<evidence type="ECO:0000256" key="7">
    <source>
        <dbReference type="SAM" id="MobiDB-lite"/>
    </source>
</evidence>
<feature type="region of interest" description="Disordered" evidence="7">
    <location>
        <begin position="296"/>
        <end position="370"/>
    </location>
</feature>
<evidence type="ECO:0000256" key="3">
    <source>
        <dbReference type="ARBA" id="ARBA00023125"/>
    </source>
</evidence>
<keyword evidence="2 6" id="KW-0805">Transcription regulation</keyword>
<comment type="similarity">
    <text evidence="6">Belongs to the NFYA/HAP2 subunit family.</text>
</comment>
<feature type="compositionally biased region" description="Polar residues" evidence="7">
    <location>
        <begin position="69"/>
        <end position="78"/>
    </location>
</feature>
<evidence type="ECO:0000313" key="8">
    <source>
        <dbReference type="EMBL" id="CAI5455124.1"/>
    </source>
</evidence>
<keyword evidence="9" id="KW-1185">Reference proteome</keyword>
<evidence type="ECO:0000256" key="4">
    <source>
        <dbReference type="ARBA" id="ARBA00023163"/>
    </source>
</evidence>
<keyword evidence="5 6" id="KW-0539">Nucleus</keyword>
<dbReference type="AlphaFoldDB" id="A0A9P1N8J6"/>
<keyword evidence="4 6" id="KW-0804">Transcription</keyword>